<sequence length="447" mass="47270">MEKLSKWKMIVLGFQHVCVMYGGAVAVPLIVGPAIGLTTQQLVYLISFDLLTCGIVTLIQVIGGRYYGIKLPALMAVSFVVVEPVIAIGKIHSITGVLGAVIVSGVVVTILAQFFGKIVKYFPPLVTGSVVLIIGTSLMPVAMNNVAGGSGASDFGHAHNLLLAGFTLICFLVLNNYFQGFMKTISVLISMAVGTIVAAFMGMVDIWALKEASWFTMVTPFYFGMPTFQLSSILAMTVIAIIIMIESVGVFMALGEFCDRKVGEEDIKKGLRAEGIGGIVSGIFNSFNHSTFSQNIGLVFLTGVKSRYVVVAAGGILILLGLMPKVAALTTMIPKPVLGGAMIPMFGMLISASLRMILQSDLTKTTNQLILAVGVGVGLAVKGAPEVFAAYPDIVRLLFGNGVVMGTLTLFVLNLLLNGPEEKAGTREPVPTEKVESFKSDGSEASL</sequence>
<dbReference type="GO" id="GO:0005886">
    <property type="term" value="C:plasma membrane"/>
    <property type="evidence" value="ECO:0007669"/>
    <property type="project" value="UniProtKB-SubCell"/>
</dbReference>
<feature type="transmembrane region" description="Helical" evidence="9">
    <location>
        <begin position="337"/>
        <end position="357"/>
    </location>
</feature>
<evidence type="ECO:0000256" key="7">
    <source>
        <dbReference type="ARBA" id="ARBA00023136"/>
    </source>
</evidence>
<feature type="transmembrane region" description="Helical" evidence="9">
    <location>
        <begin position="185"/>
        <end position="208"/>
    </location>
</feature>
<name>A0A7D4CG70_9BACL</name>
<gene>
    <name evidence="10" type="ORF">GXN76_09785</name>
</gene>
<dbReference type="NCBIfam" id="TIGR00801">
    <property type="entry name" value="ncs2"/>
    <property type="match status" value="1"/>
</dbReference>
<organism evidence="10 11">
    <name type="scientific">Kroppenstedtia pulmonis</name>
    <dbReference type="NCBI Taxonomy" id="1380685"/>
    <lineage>
        <taxon>Bacteria</taxon>
        <taxon>Bacillati</taxon>
        <taxon>Bacillota</taxon>
        <taxon>Bacilli</taxon>
        <taxon>Bacillales</taxon>
        <taxon>Thermoactinomycetaceae</taxon>
        <taxon>Kroppenstedtia</taxon>
    </lineage>
</organism>
<dbReference type="InterPro" id="IPR006042">
    <property type="entry name" value="Xan_ur_permease"/>
</dbReference>
<keyword evidence="3" id="KW-0813">Transport</keyword>
<feature type="transmembrane region" description="Helical" evidence="9">
    <location>
        <begin position="228"/>
        <end position="254"/>
    </location>
</feature>
<feature type="transmembrane region" description="Helical" evidence="9">
    <location>
        <begin position="122"/>
        <end position="141"/>
    </location>
</feature>
<evidence type="ECO:0000256" key="3">
    <source>
        <dbReference type="ARBA" id="ARBA00022448"/>
    </source>
</evidence>
<protein>
    <submittedName>
        <fullName evidence="10">Purine permease</fullName>
    </submittedName>
</protein>
<feature type="transmembrane region" description="Helical" evidence="9">
    <location>
        <begin position="397"/>
        <end position="417"/>
    </location>
</feature>
<evidence type="ECO:0000256" key="1">
    <source>
        <dbReference type="ARBA" id="ARBA00004651"/>
    </source>
</evidence>
<evidence type="ECO:0000256" key="9">
    <source>
        <dbReference type="SAM" id="Phobius"/>
    </source>
</evidence>
<evidence type="ECO:0000256" key="5">
    <source>
        <dbReference type="ARBA" id="ARBA00022692"/>
    </source>
</evidence>
<evidence type="ECO:0000256" key="8">
    <source>
        <dbReference type="SAM" id="MobiDB-lite"/>
    </source>
</evidence>
<accession>A0A7D4CG70</accession>
<proteinExistence type="inferred from homology"/>
<reference evidence="10 11" key="1">
    <citation type="submission" date="2020-01" db="EMBL/GenBank/DDBJ databases">
        <authorList>
            <person name="Gulvik C.A."/>
            <person name="Batra D.G."/>
        </authorList>
    </citation>
    <scope>NUCLEOTIDE SEQUENCE [LARGE SCALE GENOMIC DNA]</scope>
    <source>
        <strain evidence="10 11">W9323</strain>
    </source>
</reference>
<feature type="transmembrane region" description="Helical" evidence="9">
    <location>
        <begin position="69"/>
        <end position="88"/>
    </location>
</feature>
<dbReference type="Proteomes" id="UP000503088">
    <property type="component" value="Chromosome"/>
</dbReference>
<feature type="transmembrane region" description="Helical" evidence="9">
    <location>
        <begin position="94"/>
        <end position="115"/>
    </location>
</feature>
<dbReference type="KEGG" id="kpul:GXN76_09785"/>
<dbReference type="InterPro" id="IPR017588">
    <property type="entry name" value="UacT-like"/>
</dbReference>
<feature type="transmembrane region" description="Helical" evidence="9">
    <location>
        <begin position="12"/>
        <end position="36"/>
    </location>
</feature>
<feature type="transmembrane region" description="Helical" evidence="9">
    <location>
        <begin position="42"/>
        <end position="62"/>
    </location>
</feature>
<dbReference type="NCBIfam" id="NF037981">
    <property type="entry name" value="NCS2_1"/>
    <property type="match status" value="1"/>
</dbReference>
<keyword evidence="11" id="KW-1185">Reference proteome</keyword>
<feature type="transmembrane region" description="Helical" evidence="9">
    <location>
        <begin position="308"/>
        <end position="331"/>
    </location>
</feature>
<evidence type="ECO:0000256" key="2">
    <source>
        <dbReference type="ARBA" id="ARBA00008821"/>
    </source>
</evidence>
<feature type="transmembrane region" description="Helical" evidence="9">
    <location>
        <begin position="369"/>
        <end position="391"/>
    </location>
</feature>
<evidence type="ECO:0000313" key="10">
    <source>
        <dbReference type="EMBL" id="QKG84734.1"/>
    </source>
</evidence>
<comment type="subcellular location">
    <subcellularLocation>
        <location evidence="1">Cell membrane</location>
        <topology evidence="1">Multi-pass membrane protein</topology>
    </subcellularLocation>
</comment>
<comment type="similarity">
    <text evidence="2">Belongs to the nucleobase:cation symporter-2 (NCS2) (TC 2.A.40) family.</text>
</comment>
<evidence type="ECO:0000313" key="11">
    <source>
        <dbReference type="Proteomes" id="UP000503088"/>
    </source>
</evidence>
<feature type="transmembrane region" description="Helical" evidence="9">
    <location>
        <begin position="161"/>
        <end position="178"/>
    </location>
</feature>
<dbReference type="PANTHER" id="PTHR42810:SF4">
    <property type="entry name" value="URIC ACID TRANSPORTER UACT"/>
    <property type="match status" value="1"/>
</dbReference>
<dbReference type="AlphaFoldDB" id="A0A7D4CG70"/>
<dbReference type="EMBL" id="CP048104">
    <property type="protein sequence ID" value="QKG84734.1"/>
    <property type="molecule type" value="Genomic_DNA"/>
</dbReference>
<dbReference type="PANTHER" id="PTHR42810">
    <property type="entry name" value="PURINE PERMEASE C1399.01C-RELATED"/>
    <property type="match status" value="1"/>
</dbReference>
<feature type="region of interest" description="Disordered" evidence="8">
    <location>
        <begin position="423"/>
        <end position="447"/>
    </location>
</feature>
<keyword evidence="5 9" id="KW-0812">Transmembrane</keyword>
<evidence type="ECO:0000256" key="6">
    <source>
        <dbReference type="ARBA" id="ARBA00022989"/>
    </source>
</evidence>
<dbReference type="NCBIfam" id="TIGR03173">
    <property type="entry name" value="pbuX"/>
    <property type="match status" value="1"/>
</dbReference>
<dbReference type="InterPro" id="IPR006043">
    <property type="entry name" value="NCS2"/>
</dbReference>
<keyword evidence="4" id="KW-1003">Cell membrane</keyword>
<evidence type="ECO:0000256" key="4">
    <source>
        <dbReference type="ARBA" id="ARBA00022475"/>
    </source>
</evidence>
<keyword evidence="6 9" id="KW-1133">Transmembrane helix</keyword>
<dbReference type="Pfam" id="PF00860">
    <property type="entry name" value="Xan_ur_permease"/>
    <property type="match status" value="1"/>
</dbReference>
<dbReference type="GO" id="GO:0042907">
    <property type="term" value="F:xanthine transmembrane transporter activity"/>
    <property type="evidence" value="ECO:0007669"/>
    <property type="project" value="TreeGrafter"/>
</dbReference>
<keyword evidence="7 9" id="KW-0472">Membrane</keyword>
<dbReference type="RefSeq" id="WP_173222720.1">
    <property type="nucleotide sequence ID" value="NZ_CP048104.1"/>
</dbReference>